<keyword evidence="2" id="KW-1185">Reference proteome</keyword>
<comment type="caution">
    <text evidence="1">The sequence shown here is derived from an EMBL/GenBank/DDBJ whole genome shotgun (WGS) entry which is preliminary data.</text>
</comment>
<dbReference type="EMBL" id="BAEQ01000043">
    <property type="protein sequence ID" value="GAC29273.1"/>
    <property type="molecule type" value="Genomic_DNA"/>
</dbReference>
<sequence>MNLTSKETSLIFAHEDYDISGDLIYSTVNKDAIGIFDEHSPYGRYYFNDDDYSFHDALDKVLSDTNNYIRSFSKDQSILFHYLSIKALLILLAMA</sequence>
<name>K6ZK57_9ALTE</name>
<accession>K6ZK57</accession>
<organism evidence="1 2">
    <name type="scientific">Brumicola pallidula DSM 14239 = ACAM 615</name>
    <dbReference type="NCBI Taxonomy" id="1121922"/>
    <lineage>
        <taxon>Bacteria</taxon>
        <taxon>Pseudomonadati</taxon>
        <taxon>Pseudomonadota</taxon>
        <taxon>Gammaproteobacteria</taxon>
        <taxon>Alteromonadales</taxon>
        <taxon>Alteromonadaceae</taxon>
        <taxon>Brumicola</taxon>
    </lineage>
</organism>
<reference evidence="2" key="1">
    <citation type="journal article" date="2014" name="Environ. Microbiol.">
        <title>Comparative genomics of the marine bacterial genus Glaciecola reveals the high degree of genomic diversity and genomic characteristic for cold adaptation.</title>
        <authorList>
            <person name="Qin Q.L."/>
            <person name="Xie B.B."/>
            <person name="Yu Y."/>
            <person name="Shu Y.L."/>
            <person name="Rong J.C."/>
            <person name="Zhang Y.J."/>
            <person name="Zhao D.L."/>
            <person name="Chen X.L."/>
            <person name="Zhang X.Y."/>
            <person name="Chen B."/>
            <person name="Zhou B.C."/>
            <person name="Zhang Y.Z."/>
        </authorList>
    </citation>
    <scope>NUCLEOTIDE SEQUENCE [LARGE SCALE GENOMIC DNA]</scope>
    <source>
        <strain evidence="2">ACAM 615</strain>
    </source>
</reference>
<evidence type="ECO:0000313" key="1">
    <source>
        <dbReference type="EMBL" id="GAC29273.1"/>
    </source>
</evidence>
<evidence type="ECO:0000313" key="2">
    <source>
        <dbReference type="Proteomes" id="UP000006251"/>
    </source>
</evidence>
<dbReference type="OrthoDB" id="4269629at2"/>
<dbReference type="STRING" id="1121922.GCA_000428905_03189"/>
<gene>
    <name evidence="1" type="ORF">GPAL_2412</name>
</gene>
<dbReference type="AlphaFoldDB" id="K6ZK57"/>
<proteinExistence type="predicted"/>
<dbReference type="RefSeq" id="WP_006011948.1">
    <property type="nucleotide sequence ID" value="NZ_AUAV01000017.1"/>
</dbReference>
<protein>
    <submittedName>
        <fullName evidence="1">Uncharacterized protein</fullName>
    </submittedName>
</protein>
<dbReference type="Proteomes" id="UP000006251">
    <property type="component" value="Unassembled WGS sequence"/>
</dbReference>